<dbReference type="Proteomes" id="UP000270343">
    <property type="component" value="Unassembled WGS sequence"/>
</dbReference>
<accession>A0A3B0BTQ5</accession>
<dbReference type="RefSeq" id="WP_120753650.1">
    <property type="nucleotide sequence ID" value="NZ_JBFADQ010000002.1"/>
</dbReference>
<dbReference type="AlphaFoldDB" id="A0A3B0BTQ5"/>
<dbReference type="InterPro" id="IPR046300">
    <property type="entry name" value="DUF6415"/>
</dbReference>
<evidence type="ECO:0000313" key="1">
    <source>
        <dbReference type="EMBL" id="RKN76312.1"/>
    </source>
</evidence>
<dbReference type="EMBL" id="RBAM01000002">
    <property type="protein sequence ID" value="RKN76312.1"/>
    <property type="molecule type" value="Genomic_DNA"/>
</dbReference>
<evidence type="ECO:0000313" key="2">
    <source>
        <dbReference type="Proteomes" id="UP000270343"/>
    </source>
</evidence>
<reference evidence="1 2" key="1">
    <citation type="journal article" date="2015" name="Antonie Van Leeuwenhoek">
        <title>Streptomyces klenkii sp. nov., isolated from deep marine sediment.</title>
        <authorList>
            <person name="Veyisoglu A."/>
            <person name="Sahin N."/>
        </authorList>
    </citation>
    <scope>NUCLEOTIDE SEQUENCE [LARGE SCALE GENOMIC DNA]</scope>
    <source>
        <strain evidence="1 2">KCTC 29202</strain>
    </source>
</reference>
<comment type="caution">
    <text evidence="1">The sequence shown here is derived from an EMBL/GenBank/DDBJ whole genome shotgun (WGS) entry which is preliminary data.</text>
</comment>
<proteinExistence type="predicted"/>
<protein>
    <submittedName>
        <fullName evidence="1">Uncharacterized protein</fullName>
    </submittedName>
</protein>
<organism evidence="1 2">
    <name type="scientific">Streptomyces klenkii</name>
    <dbReference type="NCBI Taxonomy" id="1420899"/>
    <lineage>
        <taxon>Bacteria</taxon>
        <taxon>Bacillati</taxon>
        <taxon>Actinomycetota</taxon>
        <taxon>Actinomycetes</taxon>
        <taxon>Kitasatosporales</taxon>
        <taxon>Streptomycetaceae</taxon>
        <taxon>Streptomyces</taxon>
    </lineage>
</organism>
<dbReference type="Pfam" id="PF19979">
    <property type="entry name" value="DUF6415"/>
    <property type="match status" value="1"/>
</dbReference>
<gene>
    <name evidence="1" type="ORF">D7231_04710</name>
</gene>
<dbReference type="OrthoDB" id="4291901at2"/>
<name>A0A3B0BTQ5_9ACTN</name>
<sequence length="125" mass="13660">MNRTSAQHTARLTTMMTGDTRPLDLVTIRATVRRALQERATGPGPAEAEELTRTLRGHMEAMIAEARFRVDQLDRGTVQWDRSQALIDQVCGDLEHDGDHAAVSATAYLEVLARGAGFLVTSLDG</sequence>
<keyword evidence="2" id="KW-1185">Reference proteome</keyword>